<dbReference type="EMBL" id="CACRUT010000015">
    <property type="protein sequence ID" value="VYU15943.1"/>
    <property type="molecule type" value="Genomic_DNA"/>
</dbReference>
<protein>
    <submittedName>
        <fullName evidence="1">Uncharacterized protein</fullName>
    </submittedName>
</protein>
<reference evidence="1" key="1">
    <citation type="submission" date="2019-11" db="EMBL/GenBank/DDBJ databases">
        <authorList>
            <person name="Feng L."/>
        </authorList>
    </citation>
    <scope>NUCLEOTIDE SEQUENCE</scope>
    <source>
        <strain evidence="1">PclaraLFYP37</strain>
    </source>
</reference>
<name>A0A6N3CRC4_9BACT</name>
<accession>A0A6N3CRC4</accession>
<organism evidence="1">
    <name type="scientific">Paraprevotella clara</name>
    <dbReference type="NCBI Taxonomy" id="454154"/>
    <lineage>
        <taxon>Bacteria</taxon>
        <taxon>Pseudomonadati</taxon>
        <taxon>Bacteroidota</taxon>
        <taxon>Bacteroidia</taxon>
        <taxon>Bacteroidales</taxon>
        <taxon>Prevotellaceae</taxon>
        <taxon>Paraprevotella</taxon>
    </lineage>
</organism>
<dbReference type="AlphaFoldDB" id="A0A6N3CRC4"/>
<evidence type="ECO:0000313" key="1">
    <source>
        <dbReference type="EMBL" id="VYU15943.1"/>
    </source>
</evidence>
<sequence length="36" mass="4269">MNLILAWADYGHPSVKKDEVFKEILEQAENFKKYNV</sequence>
<gene>
    <name evidence="1" type="ORF">PCLFYP37_02067</name>
</gene>
<proteinExistence type="predicted"/>